<dbReference type="InterPro" id="IPR026818">
    <property type="entry name" value="Apc_fam"/>
</dbReference>
<dbReference type="GO" id="GO:0016477">
    <property type="term" value="P:cell migration"/>
    <property type="evidence" value="ECO:0000318"/>
    <property type="project" value="GO_Central"/>
</dbReference>
<dbReference type="InterPro" id="IPR009240">
    <property type="entry name" value="APC_15aa_rpt"/>
</dbReference>
<feature type="region of interest" description="Disordered" evidence="1">
    <location>
        <begin position="655"/>
        <end position="685"/>
    </location>
</feature>
<feature type="compositionally biased region" description="Low complexity" evidence="1">
    <location>
        <begin position="495"/>
        <end position="506"/>
    </location>
</feature>
<dbReference type="AlphaFoldDB" id="D7EI69"/>
<dbReference type="KEGG" id="tca:659950"/>
<evidence type="ECO:0000256" key="1">
    <source>
        <dbReference type="SAM" id="MobiDB-lite"/>
    </source>
</evidence>
<dbReference type="InterPro" id="IPR009223">
    <property type="entry name" value="APC_rpt"/>
</dbReference>
<name>D7EI69_TRICA</name>
<sequence>MMGITGAFSSLGINERARTPPKNHSTLSLPNLVASDRPISVNFLPNCGCDDETEPSEQPVDFSKKYCETKQVKNCTFTKVVKSYHNSFTMYAETDLDQPTDYSLRYAEDDSDSDQCNKITKTETGEFVQDTIKTYCTEDTPYETPFNFSTSTSMSDLRIDDKAPLKAKDVTVINKDLAPPKIKSEFSSGLMSPEKPVNYCEEGTPGYFSRVPSCGSLNSIPKPELKEEKKESREPKAVKFEEVVNYAQETPLMFSRTSSLASLDSIEQHSIHDDRSSVVSDFSRLTSGLISPSELPDSPSQTVPPSPKPHKNPKRKIVPKSSVFEDAVKKFETERTPSHFSTATSLSSLIDEEIDAKTGEVDGGVKEPEPEVLDNLSESSEDEGILAACINIGMQNNRYSQAKATPAPPSDIQASYTFSKKSDIEKLDITGDSVKTYCTEDTPAILSHAGSNSDLSNLSLLGKSEGNKILEVDPGPSHDNVVTGLKTTEIPTTGSPPSRRSSFSLSDDSDEAGEALLQECILAGMPSKASISGAPDVPKNLPNPDLSRNQIIESESSDEDDKILSECINIGITKNRYTQPKIVNDTIKSYCTEDTPAILSHAGSCSDLSVLSIQNGDEKEYFSDLSNFSSEEDEKLLEECVKFGMAVIAKNKSNYDKMGETSGSRQKSKIENFSSSESDSDESEQALLQQCIEAGMPKRPQSPDLTPAEKALLEQCILEGMKKCRNVPKKPFEDDSSELTEAEQALLRQCILSGMPKNKNLTQGGPSAVRESHELSEAERALLQQCILAGMPKNRRRKERVERQEHTCCVHCPRKGARRKKYKVKESRDVNIVYVTSQIVVKKEVDRGHEEWV</sequence>
<dbReference type="GO" id="GO:0016342">
    <property type="term" value="C:catenin complex"/>
    <property type="evidence" value="ECO:0000318"/>
    <property type="project" value="GO_Central"/>
</dbReference>
<organism evidence="2 3">
    <name type="scientific">Tribolium castaneum</name>
    <name type="common">Red flour beetle</name>
    <dbReference type="NCBI Taxonomy" id="7070"/>
    <lineage>
        <taxon>Eukaryota</taxon>
        <taxon>Metazoa</taxon>
        <taxon>Ecdysozoa</taxon>
        <taxon>Arthropoda</taxon>
        <taxon>Hexapoda</taxon>
        <taxon>Insecta</taxon>
        <taxon>Pterygota</taxon>
        <taxon>Neoptera</taxon>
        <taxon>Endopterygota</taxon>
        <taxon>Coleoptera</taxon>
        <taxon>Polyphaga</taxon>
        <taxon>Cucujiformia</taxon>
        <taxon>Tenebrionidae</taxon>
        <taxon>Tenebrionidae incertae sedis</taxon>
        <taxon>Tribolium</taxon>
    </lineage>
</organism>
<dbReference type="PANTHER" id="PTHR12607:SF12">
    <property type="entry name" value="APC-LIKE, ISOFORM A-RELATED"/>
    <property type="match status" value="1"/>
</dbReference>
<dbReference type="GO" id="GO:0090090">
    <property type="term" value="P:negative regulation of canonical Wnt signaling pathway"/>
    <property type="evidence" value="ECO:0000318"/>
    <property type="project" value="GO_Central"/>
</dbReference>
<dbReference type="InParanoid" id="D7EI69"/>
<dbReference type="FunCoup" id="D7EI69">
    <property type="interactions" value="49"/>
</dbReference>
<reference evidence="2 3" key="1">
    <citation type="journal article" date="2008" name="Nature">
        <title>The genome of the model beetle and pest Tribolium castaneum.</title>
        <authorList>
            <consortium name="Tribolium Genome Sequencing Consortium"/>
            <person name="Richards S."/>
            <person name="Gibbs R.A."/>
            <person name="Weinstock G.M."/>
            <person name="Brown S.J."/>
            <person name="Denell R."/>
            <person name="Beeman R.W."/>
            <person name="Gibbs R."/>
            <person name="Beeman R.W."/>
            <person name="Brown S.J."/>
            <person name="Bucher G."/>
            <person name="Friedrich M."/>
            <person name="Grimmelikhuijzen C.J."/>
            <person name="Klingler M."/>
            <person name="Lorenzen M."/>
            <person name="Richards S."/>
            <person name="Roth S."/>
            <person name="Schroder R."/>
            <person name="Tautz D."/>
            <person name="Zdobnov E.M."/>
            <person name="Muzny D."/>
            <person name="Gibbs R.A."/>
            <person name="Weinstock G.M."/>
            <person name="Attaway T."/>
            <person name="Bell S."/>
            <person name="Buhay C.J."/>
            <person name="Chandrabose M.N."/>
            <person name="Chavez D."/>
            <person name="Clerk-Blankenburg K.P."/>
            <person name="Cree A."/>
            <person name="Dao M."/>
            <person name="Davis C."/>
            <person name="Chacko J."/>
            <person name="Dinh H."/>
            <person name="Dugan-Rocha S."/>
            <person name="Fowler G."/>
            <person name="Garner T.T."/>
            <person name="Garnes J."/>
            <person name="Gnirke A."/>
            <person name="Hawes A."/>
            <person name="Hernandez J."/>
            <person name="Hines S."/>
            <person name="Holder M."/>
            <person name="Hume J."/>
            <person name="Jhangiani S.N."/>
            <person name="Joshi V."/>
            <person name="Khan Z.M."/>
            <person name="Jackson L."/>
            <person name="Kovar C."/>
            <person name="Kowis A."/>
            <person name="Lee S."/>
            <person name="Lewis L.R."/>
            <person name="Margolis J."/>
            <person name="Morgan M."/>
            <person name="Nazareth L.V."/>
            <person name="Nguyen N."/>
            <person name="Okwuonu G."/>
            <person name="Parker D."/>
            <person name="Richards S."/>
            <person name="Ruiz S.J."/>
            <person name="Santibanez J."/>
            <person name="Savard J."/>
            <person name="Scherer S.E."/>
            <person name="Schneider B."/>
            <person name="Sodergren E."/>
            <person name="Tautz D."/>
            <person name="Vattahil S."/>
            <person name="Villasana D."/>
            <person name="White C.S."/>
            <person name="Wright R."/>
            <person name="Park Y."/>
            <person name="Beeman R.W."/>
            <person name="Lord J."/>
            <person name="Oppert B."/>
            <person name="Lorenzen M."/>
            <person name="Brown S."/>
            <person name="Wang L."/>
            <person name="Savard J."/>
            <person name="Tautz D."/>
            <person name="Richards S."/>
            <person name="Weinstock G."/>
            <person name="Gibbs R.A."/>
            <person name="Liu Y."/>
            <person name="Worley K."/>
            <person name="Weinstock G."/>
            <person name="Elsik C.G."/>
            <person name="Reese J.T."/>
            <person name="Elhaik E."/>
            <person name="Landan G."/>
            <person name="Graur D."/>
            <person name="Arensburger P."/>
            <person name="Atkinson P."/>
            <person name="Beeman R.W."/>
            <person name="Beidler J."/>
            <person name="Brown S.J."/>
            <person name="Demuth J.P."/>
            <person name="Drury D.W."/>
            <person name="Du Y.Z."/>
            <person name="Fujiwara H."/>
            <person name="Lorenzen M."/>
            <person name="Maselli V."/>
            <person name="Osanai M."/>
            <person name="Park Y."/>
            <person name="Robertson H.M."/>
            <person name="Tu Z."/>
            <person name="Wang J.J."/>
            <person name="Wang S."/>
            <person name="Richards S."/>
            <person name="Song H."/>
            <person name="Zhang L."/>
            <person name="Sodergren E."/>
            <person name="Werner D."/>
            <person name="Stanke M."/>
            <person name="Morgenstern B."/>
            <person name="Solovyev V."/>
            <person name="Kosarev P."/>
            <person name="Brown G."/>
            <person name="Chen H.C."/>
            <person name="Ermolaeva O."/>
            <person name="Hlavina W."/>
            <person name="Kapustin Y."/>
            <person name="Kiryutin B."/>
            <person name="Kitts P."/>
            <person name="Maglott D."/>
            <person name="Pruitt K."/>
            <person name="Sapojnikov V."/>
            <person name="Souvorov A."/>
            <person name="Mackey A.J."/>
            <person name="Waterhouse R.M."/>
            <person name="Wyder S."/>
            <person name="Zdobnov E.M."/>
            <person name="Zdobnov E.M."/>
            <person name="Wyder S."/>
            <person name="Kriventseva E.V."/>
            <person name="Kadowaki T."/>
            <person name="Bork P."/>
            <person name="Aranda M."/>
            <person name="Bao R."/>
            <person name="Beermann A."/>
            <person name="Berns N."/>
            <person name="Bolognesi R."/>
            <person name="Bonneton F."/>
            <person name="Bopp D."/>
            <person name="Brown S.J."/>
            <person name="Bucher G."/>
            <person name="Butts T."/>
            <person name="Chaumot A."/>
            <person name="Denell R.E."/>
            <person name="Ferrier D.E."/>
            <person name="Friedrich M."/>
            <person name="Gordon C.M."/>
            <person name="Jindra M."/>
            <person name="Klingler M."/>
            <person name="Lan Q."/>
            <person name="Lattorff H.M."/>
            <person name="Laudet V."/>
            <person name="von Levetsow C."/>
            <person name="Liu Z."/>
            <person name="Lutz R."/>
            <person name="Lynch J.A."/>
            <person name="da Fonseca R.N."/>
            <person name="Posnien N."/>
            <person name="Reuter R."/>
            <person name="Roth S."/>
            <person name="Savard J."/>
            <person name="Schinko J.B."/>
            <person name="Schmitt C."/>
            <person name="Schoppmeier M."/>
            <person name="Schroder R."/>
            <person name="Shippy T.D."/>
            <person name="Simonnet F."/>
            <person name="Marques-Souza H."/>
            <person name="Tautz D."/>
            <person name="Tomoyasu Y."/>
            <person name="Trauner J."/>
            <person name="Van der Zee M."/>
            <person name="Vervoort M."/>
            <person name="Wittkopp N."/>
            <person name="Wimmer E.A."/>
            <person name="Yang X."/>
            <person name="Jones A.K."/>
            <person name="Sattelle D.B."/>
            <person name="Ebert P.R."/>
            <person name="Nelson D."/>
            <person name="Scott J.G."/>
            <person name="Beeman R.W."/>
            <person name="Muthukrishnan S."/>
            <person name="Kramer K.J."/>
            <person name="Arakane Y."/>
            <person name="Beeman R.W."/>
            <person name="Zhu Q."/>
            <person name="Hogenkamp D."/>
            <person name="Dixit R."/>
            <person name="Oppert B."/>
            <person name="Jiang H."/>
            <person name="Zou Z."/>
            <person name="Marshall J."/>
            <person name="Elpidina E."/>
            <person name="Vinokurov K."/>
            <person name="Oppert C."/>
            <person name="Zou Z."/>
            <person name="Evans J."/>
            <person name="Lu Z."/>
            <person name="Zhao P."/>
            <person name="Sumathipala N."/>
            <person name="Altincicek B."/>
            <person name="Vilcinskas A."/>
            <person name="Williams M."/>
            <person name="Hultmark D."/>
            <person name="Hetru C."/>
            <person name="Jiang H."/>
            <person name="Grimmelikhuijzen C.J."/>
            <person name="Hauser F."/>
            <person name="Cazzamali G."/>
            <person name="Williamson M."/>
            <person name="Park Y."/>
            <person name="Li B."/>
            <person name="Tanaka Y."/>
            <person name="Predel R."/>
            <person name="Neupert S."/>
            <person name="Schachtner J."/>
            <person name="Verleyen P."/>
            <person name="Raible F."/>
            <person name="Bork P."/>
            <person name="Friedrich M."/>
            <person name="Walden K.K."/>
            <person name="Robertson H.M."/>
            <person name="Angeli S."/>
            <person name="Foret S."/>
            <person name="Bucher G."/>
            <person name="Schuetz S."/>
            <person name="Maleszka R."/>
            <person name="Wimmer E.A."/>
            <person name="Beeman R.W."/>
            <person name="Lorenzen M."/>
            <person name="Tomoyasu Y."/>
            <person name="Miller S.C."/>
            <person name="Grossmann D."/>
            <person name="Bucher G."/>
        </authorList>
    </citation>
    <scope>NUCLEOTIDE SEQUENCE [LARGE SCALE GENOMIC DNA]</scope>
    <source>
        <strain evidence="2 3">Georgia GA2</strain>
    </source>
</reference>
<feature type="region of interest" description="Disordered" evidence="1">
    <location>
        <begin position="487"/>
        <end position="509"/>
    </location>
</feature>
<dbReference type="OrthoDB" id="5918429at2759"/>
<evidence type="ECO:0008006" key="4">
    <source>
        <dbReference type="Google" id="ProtNLM"/>
    </source>
</evidence>
<evidence type="ECO:0000313" key="3">
    <source>
        <dbReference type="Proteomes" id="UP000007266"/>
    </source>
</evidence>
<accession>D7EI69</accession>
<proteinExistence type="predicted"/>
<dbReference type="EMBL" id="KQ971379">
    <property type="protein sequence ID" value="EFA13272.2"/>
    <property type="molecule type" value="Genomic_DNA"/>
</dbReference>
<feature type="region of interest" description="Disordered" evidence="1">
    <location>
        <begin position="289"/>
        <end position="319"/>
    </location>
</feature>
<evidence type="ECO:0000313" key="2">
    <source>
        <dbReference type="EMBL" id="EFA13272.2"/>
    </source>
</evidence>
<dbReference type="Pfam" id="PF05972">
    <property type="entry name" value="APC_15aa"/>
    <property type="match status" value="1"/>
</dbReference>
<dbReference type="GO" id="GO:0007389">
    <property type="term" value="P:pattern specification process"/>
    <property type="evidence" value="ECO:0000318"/>
    <property type="project" value="GO_Central"/>
</dbReference>
<dbReference type="GO" id="GO:0007399">
    <property type="term" value="P:nervous system development"/>
    <property type="evidence" value="ECO:0000318"/>
    <property type="project" value="GO_Central"/>
</dbReference>
<dbReference type="GO" id="GO:0030877">
    <property type="term" value="C:beta-catenin destruction complex"/>
    <property type="evidence" value="ECO:0000318"/>
    <property type="project" value="GO_Central"/>
</dbReference>
<feature type="compositionally biased region" description="Basic residues" evidence="1">
    <location>
        <begin position="308"/>
        <end position="318"/>
    </location>
</feature>
<dbReference type="GO" id="GO:0001708">
    <property type="term" value="P:cell fate specification"/>
    <property type="evidence" value="ECO:0000318"/>
    <property type="project" value="GO_Central"/>
</dbReference>
<dbReference type="PANTHER" id="PTHR12607">
    <property type="entry name" value="ADENOMATOUS POLYPOSIS COLI PROTEIN FAMILY"/>
    <property type="match status" value="1"/>
</dbReference>
<dbReference type="HOGENOM" id="CLU_340777_0_0_1"/>
<dbReference type="GO" id="GO:0008017">
    <property type="term" value="F:microtubule binding"/>
    <property type="evidence" value="ECO:0000318"/>
    <property type="project" value="GO_Central"/>
</dbReference>
<dbReference type="STRING" id="7070.D7EI69"/>
<dbReference type="Pfam" id="PF05923">
    <property type="entry name" value="APC_r"/>
    <property type="match status" value="4"/>
</dbReference>
<dbReference type="GO" id="GO:0005737">
    <property type="term" value="C:cytoplasm"/>
    <property type="evidence" value="ECO:0007669"/>
    <property type="project" value="UniProtKB-ARBA"/>
</dbReference>
<reference evidence="2 3" key="2">
    <citation type="journal article" date="2010" name="Nucleic Acids Res.">
        <title>BeetleBase in 2010: revisions to provide comprehensive genomic information for Tribolium castaneum.</title>
        <authorList>
            <person name="Kim H.S."/>
            <person name="Murphy T."/>
            <person name="Xia J."/>
            <person name="Caragea D."/>
            <person name="Park Y."/>
            <person name="Beeman R.W."/>
            <person name="Lorenzen M.D."/>
            <person name="Butcher S."/>
            <person name="Manak J.R."/>
            <person name="Brown S.J."/>
        </authorList>
    </citation>
    <scope>GENOME REANNOTATION</scope>
    <source>
        <strain evidence="2 3">Georgia GA2</strain>
    </source>
</reference>
<dbReference type="eggNOG" id="KOG2122">
    <property type="taxonomic scope" value="Eukaryota"/>
</dbReference>
<protein>
    <recommendedName>
        <fullName evidence="4">Adenomatous polyposis coli protein</fullName>
    </recommendedName>
</protein>
<dbReference type="Proteomes" id="UP000007266">
    <property type="component" value="Linkage group 10"/>
</dbReference>
<dbReference type="GO" id="GO:0016055">
    <property type="term" value="P:Wnt signaling pathway"/>
    <property type="evidence" value="ECO:0007669"/>
    <property type="project" value="InterPro"/>
</dbReference>
<dbReference type="GO" id="GO:0007026">
    <property type="term" value="P:negative regulation of microtubule depolymerization"/>
    <property type="evidence" value="ECO:0000318"/>
    <property type="project" value="GO_Central"/>
</dbReference>
<gene>
    <name evidence="2" type="primary">AUGUSTUS-3.0.2_01543</name>
    <name evidence="2" type="ORF">TcasGA2_TC001543</name>
</gene>
<keyword evidence="3" id="KW-1185">Reference proteome</keyword>
<dbReference type="GO" id="GO:0008013">
    <property type="term" value="F:beta-catenin binding"/>
    <property type="evidence" value="ECO:0000318"/>
    <property type="project" value="GO_Central"/>
</dbReference>